<protein>
    <submittedName>
        <fullName evidence="1">Uncharacterized protein</fullName>
    </submittedName>
</protein>
<gene>
    <name evidence="1" type="ORF">HDA45_007098</name>
</gene>
<evidence type="ECO:0000313" key="1">
    <source>
        <dbReference type="EMBL" id="MBB5857011.1"/>
    </source>
</evidence>
<reference evidence="1 2" key="1">
    <citation type="submission" date="2020-08" db="EMBL/GenBank/DDBJ databases">
        <title>Sequencing the genomes of 1000 actinobacteria strains.</title>
        <authorList>
            <person name="Klenk H.-P."/>
        </authorList>
    </citation>
    <scope>NUCLEOTIDE SEQUENCE [LARGE SCALE GENOMIC DNA]</scope>
    <source>
        <strain evidence="1 2">DSM 45272</strain>
    </source>
</reference>
<sequence>MGTRHGKVSSGTPAEQKLRDARVKAAAYRALQSESPAQWRGFLETDIFLAAEADKS</sequence>
<comment type="caution">
    <text evidence="1">The sequence shown here is derived from an EMBL/GenBank/DDBJ whole genome shotgun (WGS) entry which is preliminary data.</text>
</comment>
<dbReference type="AlphaFoldDB" id="A0A841BDN1"/>
<dbReference type="RefSeq" id="WP_184902850.1">
    <property type="nucleotide sequence ID" value="NZ_JACHMX010000001.1"/>
</dbReference>
<dbReference type="EMBL" id="JACHMX010000001">
    <property type="protein sequence ID" value="MBB5857011.1"/>
    <property type="molecule type" value="Genomic_DNA"/>
</dbReference>
<name>A0A841BDN1_9PSEU</name>
<dbReference type="Proteomes" id="UP000580861">
    <property type="component" value="Unassembled WGS sequence"/>
</dbReference>
<accession>A0A841BDN1</accession>
<evidence type="ECO:0000313" key="2">
    <source>
        <dbReference type="Proteomes" id="UP000580861"/>
    </source>
</evidence>
<keyword evidence="2" id="KW-1185">Reference proteome</keyword>
<proteinExistence type="predicted"/>
<organism evidence="1 2">
    <name type="scientific">Amycolatopsis umgeniensis</name>
    <dbReference type="NCBI Taxonomy" id="336628"/>
    <lineage>
        <taxon>Bacteria</taxon>
        <taxon>Bacillati</taxon>
        <taxon>Actinomycetota</taxon>
        <taxon>Actinomycetes</taxon>
        <taxon>Pseudonocardiales</taxon>
        <taxon>Pseudonocardiaceae</taxon>
        <taxon>Amycolatopsis</taxon>
    </lineage>
</organism>